<accession>A0A921DX51</accession>
<dbReference type="Gene3D" id="3.30.470.20">
    <property type="entry name" value="ATP-grasp fold, B domain"/>
    <property type="match status" value="2"/>
</dbReference>
<dbReference type="InterPro" id="IPR003806">
    <property type="entry name" value="ATP-grasp_PylC-type"/>
</dbReference>
<keyword evidence="1" id="KW-0067">ATP-binding</keyword>
<dbReference type="SUPFAM" id="SSF56059">
    <property type="entry name" value="Glutathione synthetase ATP-binding domain-like"/>
    <property type="match status" value="1"/>
</dbReference>
<reference evidence="3" key="2">
    <citation type="submission" date="2021-09" db="EMBL/GenBank/DDBJ databases">
        <authorList>
            <person name="Gilroy R."/>
        </authorList>
    </citation>
    <scope>NUCLEOTIDE SEQUENCE</scope>
    <source>
        <strain evidence="3">6019</strain>
    </source>
</reference>
<name>A0A921DX51_9STAP</name>
<evidence type="ECO:0000256" key="1">
    <source>
        <dbReference type="PROSITE-ProRule" id="PRU00409"/>
    </source>
</evidence>
<evidence type="ECO:0000259" key="2">
    <source>
        <dbReference type="PROSITE" id="PS50975"/>
    </source>
</evidence>
<dbReference type="Gene3D" id="3.30.1490.20">
    <property type="entry name" value="ATP-grasp fold, A domain"/>
    <property type="match status" value="1"/>
</dbReference>
<reference evidence="3" key="1">
    <citation type="journal article" date="2021" name="PeerJ">
        <title>Extensive microbial diversity within the chicken gut microbiome revealed by metagenomics and culture.</title>
        <authorList>
            <person name="Gilroy R."/>
            <person name="Ravi A."/>
            <person name="Getino M."/>
            <person name="Pursley I."/>
            <person name="Horton D.L."/>
            <person name="Alikhan N.F."/>
            <person name="Baker D."/>
            <person name="Gharbi K."/>
            <person name="Hall N."/>
            <person name="Watson M."/>
            <person name="Adriaenssens E.M."/>
            <person name="Foster-Nyarko E."/>
            <person name="Jarju S."/>
            <person name="Secka A."/>
            <person name="Antonio M."/>
            <person name="Oren A."/>
            <person name="Chaudhuri R.R."/>
            <person name="La Ragione R."/>
            <person name="Hildebrand F."/>
            <person name="Pallen M.J."/>
        </authorList>
    </citation>
    <scope>NUCLEOTIDE SEQUENCE</scope>
    <source>
        <strain evidence="3">6019</strain>
    </source>
</reference>
<keyword evidence="1" id="KW-0547">Nucleotide-binding</keyword>
<dbReference type="EMBL" id="DYYI01000058">
    <property type="protein sequence ID" value="HJE19777.1"/>
    <property type="molecule type" value="Genomic_DNA"/>
</dbReference>
<dbReference type="GO" id="GO:0018169">
    <property type="term" value="F:ribosomal S6-glutamic acid ligase activity"/>
    <property type="evidence" value="ECO:0007669"/>
    <property type="project" value="TreeGrafter"/>
</dbReference>
<dbReference type="InterPro" id="IPR011761">
    <property type="entry name" value="ATP-grasp"/>
</dbReference>
<dbReference type="GO" id="GO:0046872">
    <property type="term" value="F:metal ion binding"/>
    <property type="evidence" value="ECO:0007669"/>
    <property type="project" value="InterPro"/>
</dbReference>
<dbReference type="GO" id="GO:0009432">
    <property type="term" value="P:SOS response"/>
    <property type="evidence" value="ECO:0007669"/>
    <property type="project" value="TreeGrafter"/>
</dbReference>
<evidence type="ECO:0000313" key="4">
    <source>
        <dbReference type="Proteomes" id="UP000763505"/>
    </source>
</evidence>
<dbReference type="AlphaFoldDB" id="A0A921DX51"/>
<dbReference type="PANTHER" id="PTHR21621:SF0">
    <property type="entry name" value="BETA-CITRYLGLUTAMATE SYNTHASE B-RELATED"/>
    <property type="match status" value="1"/>
</dbReference>
<sequence>MVNTKLLEDILEHVKDKDRNEHSLDIKQTSTALLKRELDVLGIKYAPTVVNGIRRTKIFDGDLEVRKHRRSYYHNNSMFGMAITTDKFITEKFLKLSNIPTSNSILLHEKDIEKARKHIQDGKKRYVVKPIDLMQGRGVYTDVTTKNLEEVWHRCFALQKRYKVKNPRVLIQDYIEGYEVRVVVTEGKAMSATIRTPAYVIGNGHDTIETLIKQKNESRSQNGFFAKKLIKVNRRVTNYLDLQNLSMESVVEDGKIIVLNPVSNLVNGGENIVITDLVKKEILKLAEDGVTAIPGCQTAGVDIILNDLNDTEAVILEINSRPAFQLNYFPYIGEPQHPFQYIFRSFILEKRVLEDRLDIDQMSRDDIQLMAERYKALHKKQKALENVIKNLTRLFK</sequence>
<dbReference type="GO" id="GO:0005737">
    <property type="term" value="C:cytoplasm"/>
    <property type="evidence" value="ECO:0007669"/>
    <property type="project" value="TreeGrafter"/>
</dbReference>
<gene>
    <name evidence="3" type="ORF">K8V35_05445</name>
</gene>
<proteinExistence type="predicted"/>
<dbReference type="Pfam" id="PF02655">
    <property type="entry name" value="ATP-grasp_3"/>
    <property type="match status" value="1"/>
</dbReference>
<evidence type="ECO:0000313" key="3">
    <source>
        <dbReference type="EMBL" id="HJE19777.1"/>
    </source>
</evidence>
<organism evidence="3 4">
    <name type="scientific">Aliicoccus persicus</name>
    <dbReference type="NCBI Taxonomy" id="930138"/>
    <lineage>
        <taxon>Bacteria</taxon>
        <taxon>Bacillati</taxon>
        <taxon>Bacillota</taxon>
        <taxon>Bacilli</taxon>
        <taxon>Bacillales</taxon>
        <taxon>Staphylococcaceae</taxon>
        <taxon>Aliicoccus</taxon>
    </lineage>
</organism>
<dbReference type="Proteomes" id="UP000763505">
    <property type="component" value="Unassembled WGS sequence"/>
</dbReference>
<dbReference type="InterPro" id="IPR013815">
    <property type="entry name" value="ATP_grasp_subdomain_1"/>
</dbReference>
<protein>
    <submittedName>
        <fullName evidence="3">ATP-grasp domain-containing protein</fullName>
    </submittedName>
</protein>
<comment type="caution">
    <text evidence="3">The sequence shown here is derived from an EMBL/GenBank/DDBJ whole genome shotgun (WGS) entry which is preliminary data.</text>
</comment>
<feature type="domain" description="ATP-grasp" evidence="2">
    <location>
        <begin position="91"/>
        <end position="347"/>
    </location>
</feature>
<dbReference type="PANTHER" id="PTHR21621">
    <property type="entry name" value="RIBOSOMAL PROTEIN S6 MODIFICATION PROTEIN"/>
    <property type="match status" value="1"/>
</dbReference>
<dbReference type="GO" id="GO:0005524">
    <property type="term" value="F:ATP binding"/>
    <property type="evidence" value="ECO:0007669"/>
    <property type="project" value="UniProtKB-UniRule"/>
</dbReference>
<dbReference type="PROSITE" id="PS50975">
    <property type="entry name" value="ATP_GRASP"/>
    <property type="match status" value="1"/>
</dbReference>